<reference evidence="1" key="1">
    <citation type="submission" date="2018-06" db="EMBL/GenBank/DDBJ databases">
        <authorList>
            <person name="Zhirakovskaya E."/>
        </authorList>
    </citation>
    <scope>NUCLEOTIDE SEQUENCE</scope>
</reference>
<dbReference type="EMBL" id="UOGI01000249">
    <property type="protein sequence ID" value="VAX34069.1"/>
    <property type="molecule type" value="Genomic_DNA"/>
</dbReference>
<dbReference type="AlphaFoldDB" id="A0A3B1CVS6"/>
<proteinExistence type="predicted"/>
<accession>A0A3B1CVS6</accession>
<gene>
    <name evidence="1" type="ORF">MNBD_NITROSPIRAE03-1292</name>
</gene>
<evidence type="ECO:0000313" key="1">
    <source>
        <dbReference type="EMBL" id="VAX34069.1"/>
    </source>
</evidence>
<protein>
    <submittedName>
        <fullName evidence="1">Uncharacterized protein</fullName>
    </submittedName>
</protein>
<sequence>MIEKSITLGTGHRAYGAGAMIHTLLLKFAMPVYAAELRF</sequence>
<organism evidence="1">
    <name type="scientific">hydrothermal vent metagenome</name>
    <dbReference type="NCBI Taxonomy" id="652676"/>
    <lineage>
        <taxon>unclassified sequences</taxon>
        <taxon>metagenomes</taxon>
        <taxon>ecological metagenomes</taxon>
    </lineage>
</organism>
<name>A0A3B1CVS6_9ZZZZ</name>